<gene>
    <name evidence="1" type="ORF">MNB_SM-3-457</name>
</gene>
<sequence length="71" mass="8211">MGTVRLNITLPESINNDIDRYAKELNEKKSHIIASALDMYFDYIDLKEAEKRLEANEPTVTLDEIKKELSL</sequence>
<name>A0A1W1D2D5_9ZZZZ</name>
<evidence type="ECO:0008006" key="2">
    <source>
        <dbReference type="Google" id="ProtNLM"/>
    </source>
</evidence>
<evidence type="ECO:0000313" key="1">
    <source>
        <dbReference type="EMBL" id="SFV74566.1"/>
    </source>
</evidence>
<accession>A0A1W1D2D5</accession>
<dbReference type="SUPFAM" id="SSF47598">
    <property type="entry name" value="Ribbon-helix-helix"/>
    <property type="match status" value="1"/>
</dbReference>
<protein>
    <recommendedName>
        <fullName evidence="2">CopG family transcriptional regulator</fullName>
    </recommendedName>
</protein>
<dbReference type="AlphaFoldDB" id="A0A1W1D2D5"/>
<dbReference type="GO" id="GO:0006355">
    <property type="term" value="P:regulation of DNA-templated transcription"/>
    <property type="evidence" value="ECO:0007669"/>
    <property type="project" value="InterPro"/>
</dbReference>
<dbReference type="Gene3D" id="1.10.1220.10">
    <property type="entry name" value="Met repressor-like"/>
    <property type="match status" value="1"/>
</dbReference>
<organism evidence="1">
    <name type="scientific">hydrothermal vent metagenome</name>
    <dbReference type="NCBI Taxonomy" id="652676"/>
    <lineage>
        <taxon>unclassified sequences</taxon>
        <taxon>metagenomes</taxon>
        <taxon>ecological metagenomes</taxon>
    </lineage>
</organism>
<reference evidence="1" key="1">
    <citation type="submission" date="2016-10" db="EMBL/GenBank/DDBJ databases">
        <authorList>
            <person name="de Groot N.N."/>
        </authorList>
    </citation>
    <scope>NUCLEOTIDE SEQUENCE</scope>
</reference>
<proteinExistence type="predicted"/>
<dbReference type="InterPro" id="IPR010985">
    <property type="entry name" value="Ribbon_hlx_hlx"/>
</dbReference>
<dbReference type="InterPro" id="IPR013321">
    <property type="entry name" value="Arc_rbn_hlx_hlx"/>
</dbReference>
<dbReference type="EMBL" id="FPHP01000002">
    <property type="protein sequence ID" value="SFV74566.1"/>
    <property type="molecule type" value="Genomic_DNA"/>
</dbReference>